<feature type="transmembrane region" description="Helical" evidence="8">
    <location>
        <begin position="99"/>
        <end position="125"/>
    </location>
</feature>
<dbReference type="EMBL" id="CP040765">
    <property type="protein sequence ID" value="QDA36917.1"/>
    <property type="molecule type" value="Genomic_DNA"/>
</dbReference>
<keyword evidence="3" id="KW-0813">Transport</keyword>
<dbReference type="PANTHER" id="PTHR30269:SF0">
    <property type="entry name" value="MEMBRANE TRANSPORTER PROTEIN YFCA-RELATED"/>
    <property type="match status" value="1"/>
</dbReference>
<keyword evidence="4 8" id="KW-1003">Cell membrane</keyword>
<comment type="subcellular location">
    <subcellularLocation>
        <location evidence="1 8">Cell membrane</location>
        <topology evidence="1 8">Multi-pass membrane protein</topology>
    </subcellularLocation>
</comment>
<evidence type="ECO:0000256" key="3">
    <source>
        <dbReference type="ARBA" id="ARBA00022448"/>
    </source>
</evidence>
<reference evidence="10" key="1">
    <citation type="submission" date="2019-05" db="EMBL/GenBank/DDBJ databases">
        <title>Tamlana fucoidanivorans sp. nov., isolated from the surface of algae collected from Fujian province in China.</title>
        <authorList>
            <person name="Li J."/>
        </authorList>
    </citation>
    <scope>NUCLEOTIDE SEQUENCE [LARGE SCALE GENOMIC DNA]</scope>
    <source>
        <strain evidence="10">2251</strain>
        <plasmid evidence="10">unnamed1</plasmid>
    </source>
</reference>
<evidence type="ECO:0000256" key="8">
    <source>
        <dbReference type="RuleBase" id="RU363041"/>
    </source>
</evidence>
<name>A0A4Y5STS3_9RHOB</name>
<evidence type="ECO:0000256" key="4">
    <source>
        <dbReference type="ARBA" id="ARBA00022475"/>
    </source>
</evidence>
<sequence>MNFGDVLLLSSSGLVAGAINALAGGGTIFTFSALVAVGLPAVTANATSAVSVLPGQIASTFAYRREIARAFRRLLPFSIVSAIGGILGGLLLLNTEEGAFRALVPFLILFATVLFMIAPHIATLGERLASRRKKDTPGPLATGLQGLVAIYGGYFGAGMGIMMLASLSLTEGRDFHALNAAKNWLACIMQGLAVVVFIVSGAIDYGAVAIVAVASILGGWGSVTVGRLVPQHIIRRFVIVTGLALSTWYFFV</sequence>
<accession>A0A4Y5STS3</accession>
<dbReference type="PANTHER" id="PTHR30269">
    <property type="entry name" value="TRANSMEMBRANE PROTEIN YFCA"/>
    <property type="match status" value="1"/>
</dbReference>
<organism evidence="9 10">
    <name type="scientific">Paracoccus liaowanqingii</name>
    <dbReference type="NCBI Taxonomy" id="2560053"/>
    <lineage>
        <taxon>Bacteria</taxon>
        <taxon>Pseudomonadati</taxon>
        <taxon>Pseudomonadota</taxon>
        <taxon>Alphaproteobacteria</taxon>
        <taxon>Rhodobacterales</taxon>
        <taxon>Paracoccaceae</taxon>
        <taxon>Paracoccus</taxon>
    </lineage>
</organism>
<evidence type="ECO:0000256" key="1">
    <source>
        <dbReference type="ARBA" id="ARBA00004651"/>
    </source>
</evidence>
<gene>
    <name evidence="9" type="ORF">E4191_22995</name>
</gene>
<keyword evidence="9" id="KW-0614">Plasmid</keyword>
<comment type="similarity">
    <text evidence="2 8">Belongs to the 4-toluene sulfonate uptake permease (TSUP) (TC 2.A.102) family.</text>
</comment>
<dbReference type="Pfam" id="PF01925">
    <property type="entry name" value="TauE"/>
    <property type="match status" value="1"/>
</dbReference>
<dbReference type="InterPro" id="IPR052017">
    <property type="entry name" value="TSUP"/>
</dbReference>
<feature type="transmembrane region" description="Helical" evidence="8">
    <location>
        <begin position="233"/>
        <end position="251"/>
    </location>
</feature>
<dbReference type="Proteomes" id="UP000296374">
    <property type="component" value="Plasmid unnamed1"/>
</dbReference>
<dbReference type="InterPro" id="IPR002781">
    <property type="entry name" value="TM_pro_TauE-like"/>
</dbReference>
<feature type="transmembrane region" description="Helical" evidence="8">
    <location>
        <begin position="74"/>
        <end position="93"/>
    </location>
</feature>
<dbReference type="RefSeq" id="WP_139616597.1">
    <property type="nucleotide sequence ID" value="NZ_CP040765.1"/>
</dbReference>
<evidence type="ECO:0000256" key="2">
    <source>
        <dbReference type="ARBA" id="ARBA00009142"/>
    </source>
</evidence>
<dbReference type="AlphaFoldDB" id="A0A4Y5STS3"/>
<evidence type="ECO:0000256" key="7">
    <source>
        <dbReference type="ARBA" id="ARBA00023136"/>
    </source>
</evidence>
<proteinExistence type="inferred from homology"/>
<keyword evidence="6 8" id="KW-1133">Transmembrane helix</keyword>
<evidence type="ECO:0000313" key="9">
    <source>
        <dbReference type="EMBL" id="QDA36917.1"/>
    </source>
</evidence>
<dbReference type="GO" id="GO:0005886">
    <property type="term" value="C:plasma membrane"/>
    <property type="evidence" value="ECO:0007669"/>
    <property type="project" value="UniProtKB-SubCell"/>
</dbReference>
<feature type="transmembrane region" description="Helical" evidence="8">
    <location>
        <begin position="146"/>
        <end position="168"/>
    </location>
</feature>
<protein>
    <recommendedName>
        <fullName evidence="8">Probable membrane transporter protein</fullName>
    </recommendedName>
</protein>
<dbReference type="KEGG" id="plia:E4191_22995"/>
<geneLocation type="plasmid" evidence="9 10">
    <name>unnamed1</name>
</geneLocation>
<feature type="transmembrane region" description="Helical" evidence="8">
    <location>
        <begin position="188"/>
        <end position="221"/>
    </location>
</feature>
<evidence type="ECO:0000256" key="6">
    <source>
        <dbReference type="ARBA" id="ARBA00022989"/>
    </source>
</evidence>
<keyword evidence="5 8" id="KW-0812">Transmembrane</keyword>
<evidence type="ECO:0000313" key="10">
    <source>
        <dbReference type="Proteomes" id="UP000296374"/>
    </source>
</evidence>
<evidence type="ECO:0000256" key="5">
    <source>
        <dbReference type="ARBA" id="ARBA00022692"/>
    </source>
</evidence>
<keyword evidence="7 8" id="KW-0472">Membrane</keyword>